<accession>A0ABP8L8K7</accession>
<evidence type="ECO:0000256" key="6">
    <source>
        <dbReference type="ARBA" id="ARBA00022692"/>
    </source>
</evidence>
<keyword evidence="4" id="KW-0444">Lipid biosynthesis</keyword>
<evidence type="ECO:0000256" key="10">
    <source>
        <dbReference type="ARBA" id="ARBA00022989"/>
    </source>
</evidence>
<dbReference type="InterPro" id="IPR036945">
    <property type="entry name" value="DAGK_sf"/>
</dbReference>
<keyword evidence="14" id="KW-1208">Phospholipid metabolism</keyword>
<dbReference type="PANTHER" id="PTHR34299">
    <property type="entry name" value="DIACYLGLYCEROL KINASE"/>
    <property type="match status" value="1"/>
</dbReference>
<evidence type="ECO:0000313" key="17">
    <source>
        <dbReference type="Proteomes" id="UP001500552"/>
    </source>
</evidence>
<dbReference type="PANTHER" id="PTHR34299:SF1">
    <property type="entry name" value="DIACYLGLYCEROL KINASE"/>
    <property type="match status" value="1"/>
</dbReference>
<gene>
    <name evidence="16" type="ORF">GCM10023188_02980</name>
</gene>
<dbReference type="InterPro" id="IPR000829">
    <property type="entry name" value="DAGK"/>
</dbReference>
<evidence type="ECO:0000313" key="16">
    <source>
        <dbReference type="EMBL" id="GAA4423789.1"/>
    </source>
</evidence>
<evidence type="ECO:0000256" key="1">
    <source>
        <dbReference type="ARBA" id="ARBA00004651"/>
    </source>
</evidence>
<keyword evidence="11" id="KW-0443">Lipid metabolism</keyword>
<dbReference type="Proteomes" id="UP001500552">
    <property type="component" value="Unassembled WGS sequence"/>
</dbReference>
<evidence type="ECO:0000256" key="2">
    <source>
        <dbReference type="ARBA" id="ARBA00005967"/>
    </source>
</evidence>
<comment type="subcellular location">
    <subcellularLocation>
        <location evidence="1">Cell membrane</location>
        <topology evidence="1">Multi-pass membrane protein</topology>
    </subcellularLocation>
</comment>
<evidence type="ECO:0000256" key="11">
    <source>
        <dbReference type="ARBA" id="ARBA00023098"/>
    </source>
</evidence>
<evidence type="ECO:0000256" key="5">
    <source>
        <dbReference type="ARBA" id="ARBA00022679"/>
    </source>
</evidence>
<evidence type="ECO:0000256" key="14">
    <source>
        <dbReference type="ARBA" id="ARBA00023264"/>
    </source>
</evidence>
<protein>
    <recommendedName>
        <fullName evidence="18">Undecaprenol kinase</fullName>
    </recommendedName>
</protein>
<keyword evidence="17" id="KW-1185">Reference proteome</keyword>
<feature type="transmembrane region" description="Helical" evidence="15">
    <location>
        <begin position="107"/>
        <end position="127"/>
    </location>
</feature>
<evidence type="ECO:0000256" key="9">
    <source>
        <dbReference type="ARBA" id="ARBA00022840"/>
    </source>
</evidence>
<keyword evidence="8" id="KW-0418">Kinase</keyword>
<evidence type="ECO:0000256" key="13">
    <source>
        <dbReference type="ARBA" id="ARBA00023209"/>
    </source>
</evidence>
<comment type="similarity">
    <text evidence="2">Belongs to the bacterial diacylglycerol kinase family.</text>
</comment>
<comment type="caution">
    <text evidence="16">The sequence shown here is derived from an EMBL/GenBank/DDBJ whole genome shotgun (WGS) entry which is preliminary data.</text>
</comment>
<reference evidence="17" key="1">
    <citation type="journal article" date="2019" name="Int. J. Syst. Evol. Microbiol.">
        <title>The Global Catalogue of Microorganisms (GCM) 10K type strain sequencing project: providing services to taxonomists for standard genome sequencing and annotation.</title>
        <authorList>
            <consortium name="The Broad Institute Genomics Platform"/>
            <consortium name="The Broad Institute Genome Sequencing Center for Infectious Disease"/>
            <person name="Wu L."/>
            <person name="Ma J."/>
        </authorList>
    </citation>
    <scope>NUCLEOTIDE SEQUENCE [LARGE SCALE GENOMIC DNA]</scope>
    <source>
        <strain evidence="17">JCM 17926</strain>
    </source>
</reference>
<keyword evidence="13" id="KW-0594">Phospholipid biosynthesis</keyword>
<evidence type="ECO:0000256" key="12">
    <source>
        <dbReference type="ARBA" id="ARBA00023136"/>
    </source>
</evidence>
<evidence type="ECO:0000256" key="3">
    <source>
        <dbReference type="ARBA" id="ARBA00022475"/>
    </source>
</evidence>
<evidence type="ECO:0000256" key="15">
    <source>
        <dbReference type="SAM" id="Phobius"/>
    </source>
</evidence>
<dbReference type="CDD" id="cd14265">
    <property type="entry name" value="UDPK_IM_like"/>
    <property type="match status" value="1"/>
</dbReference>
<keyword evidence="9" id="KW-0067">ATP-binding</keyword>
<dbReference type="InterPro" id="IPR033717">
    <property type="entry name" value="UDPK"/>
</dbReference>
<dbReference type="EMBL" id="BAABHC010000001">
    <property type="protein sequence ID" value="GAA4423789.1"/>
    <property type="molecule type" value="Genomic_DNA"/>
</dbReference>
<keyword evidence="10 15" id="KW-1133">Transmembrane helix</keyword>
<name>A0ABP8L8K7_9BACT</name>
<keyword evidence="6 15" id="KW-0812">Transmembrane</keyword>
<feature type="transmembrane region" description="Helical" evidence="15">
    <location>
        <begin position="147"/>
        <end position="172"/>
    </location>
</feature>
<dbReference type="Pfam" id="PF01219">
    <property type="entry name" value="DAGK_prokar"/>
    <property type="match status" value="1"/>
</dbReference>
<organism evidence="16 17">
    <name type="scientific">Pontibacter saemangeumensis</name>
    <dbReference type="NCBI Taxonomy" id="1084525"/>
    <lineage>
        <taxon>Bacteria</taxon>
        <taxon>Pseudomonadati</taxon>
        <taxon>Bacteroidota</taxon>
        <taxon>Cytophagia</taxon>
        <taxon>Cytophagales</taxon>
        <taxon>Hymenobacteraceae</taxon>
        <taxon>Pontibacter</taxon>
    </lineage>
</organism>
<proteinExistence type="inferred from homology"/>
<evidence type="ECO:0000256" key="4">
    <source>
        <dbReference type="ARBA" id="ARBA00022516"/>
    </source>
</evidence>
<evidence type="ECO:0000256" key="7">
    <source>
        <dbReference type="ARBA" id="ARBA00022741"/>
    </source>
</evidence>
<sequence>MTERQMGKRICLSLLTGAWLSPETDRTEAGNFITPLQVNSLRKRFAPPITEPMARPSFFRTRYNSFKFAIKGMTAVFRSEPNMHLHVLAGIVVFVMAYRFEVTRLEWCMLVFCVGMVWMAEIFNTSIETLTDLVSPEQHVLAGKTKDLAAGAVLMAAITSVVIGLLIFIPYWQAYINS</sequence>
<dbReference type="Gene3D" id="1.10.287.3610">
    <property type="match status" value="1"/>
</dbReference>
<keyword evidence="7" id="KW-0547">Nucleotide-binding</keyword>
<keyword evidence="5" id="KW-0808">Transferase</keyword>
<evidence type="ECO:0008006" key="18">
    <source>
        <dbReference type="Google" id="ProtNLM"/>
    </source>
</evidence>
<keyword evidence="12 15" id="KW-0472">Membrane</keyword>
<evidence type="ECO:0000256" key="8">
    <source>
        <dbReference type="ARBA" id="ARBA00022777"/>
    </source>
</evidence>
<keyword evidence="3" id="KW-1003">Cell membrane</keyword>